<evidence type="ECO:0000313" key="3">
    <source>
        <dbReference type="EMBL" id="MDX8129547.1"/>
    </source>
</evidence>
<gene>
    <name evidence="3" type="ORF">QLH52_19755</name>
</gene>
<evidence type="ECO:0000259" key="1">
    <source>
        <dbReference type="Pfam" id="PF08279"/>
    </source>
</evidence>
<evidence type="ECO:0000259" key="2">
    <source>
        <dbReference type="Pfam" id="PF18546"/>
    </source>
</evidence>
<dbReference type="RefSeq" id="WP_308441609.1">
    <property type="nucleotide sequence ID" value="NZ_JAXARY010000022.1"/>
</dbReference>
<comment type="caution">
    <text evidence="3">The sequence shown here is derived from an EMBL/GenBank/DDBJ whole genome shotgun (WGS) entry which is preliminary data.</text>
</comment>
<dbReference type="Gene3D" id="1.10.10.10">
    <property type="entry name" value="Winged helix-like DNA-binding domain superfamily/Winged helix DNA-binding domain"/>
    <property type="match status" value="1"/>
</dbReference>
<dbReference type="InterPro" id="IPR036390">
    <property type="entry name" value="WH_DNA-bd_sf"/>
</dbReference>
<accession>A0ABU4UJ80</accession>
<evidence type="ECO:0000313" key="4">
    <source>
        <dbReference type="Proteomes" id="UP001284537"/>
    </source>
</evidence>
<dbReference type="Pfam" id="PF18546">
    <property type="entry name" value="MetOD1"/>
    <property type="match status" value="1"/>
</dbReference>
<dbReference type="Pfam" id="PF08279">
    <property type="entry name" value="HTH_11"/>
    <property type="match status" value="1"/>
</dbReference>
<reference evidence="3 4" key="1">
    <citation type="submission" date="2023-11" db="EMBL/GenBank/DDBJ databases">
        <authorList>
            <person name="Ouyang M.-Y."/>
        </authorList>
    </citation>
    <scope>NUCLEOTIDE SEQUENCE [LARGE SCALE GENOMIC DNA]</scope>
    <source>
        <strain evidence="3 4">OY6</strain>
    </source>
</reference>
<dbReference type="SUPFAM" id="SSF46785">
    <property type="entry name" value="Winged helix' DNA-binding domain"/>
    <property type="match status" value="1"/>
</dbReference>
<dbReference type="Proteomes" id="UP001284537">
    <property type="component" value="Unassembled WGS sequence"/>
</dbReference>
<sequence>MPHHLFPTTPHAMVKLTGSRQEQILKLLLSTTSGMSIDELAAQLEISRNAVKQHLTGLEKDQLVQEAALNSTGGRPSRNYTLTEQGRNRLPKQYPWFCNLLLGELKTELGETALRQMLWRMGVNLAQSLAPQFSGKDPAQKQSALLELMQSLGYHAEMDAEQTQPTIKAVNCVYHDLAQQHPELCEFDRALITTLLDRPVEQTACMALQDCACKFKICNTSA</sequence>
<dbReference type="CDD" id="cd00090">
    <property type="entry name" value="HTH_ARSR"/>
    <property type="match status" value="1"/>
</dbReference>
<dbReference type="InterPro" id="IPR036388">
    <property type="entry name" value="WH-like_DNA-bd_sf"/>
</dbReference>
<proteinExistence type="predicted"/>
<organism evidence="3 4">
    <name type="scientific">Methylomonas defluvii</name>
    <dbReference type="NCBI Taxonomy" id="3045149"/>
    <lineage>
        <taxon>Bacteria</taxon>
        <taxon>Pseudomonadati</taxon>
        <taxon>Pseudomonadota</taxon>
        <taxon>Gammaproteobacteria</taxon>
        <taxon>Methylococcales</taxon>
        <taxon>Methylococcaceae</taxon>
        <taxon>Methylomonas</taxon>
    </lineage>
</organism>
<keyword evidence="4" id="KW-1185">Reference proteome</keyword>
<protein>
    <submittedName>
        <fullName evidence="3">HTH domain-containing protein</fullName>
    </submittedName>
</protein>
<dbReference type="InterPro" id="IPR041359">
    <property type="entry name" value="MetOD1"/>
</dbReference>
<dbReference type="InterPro" id="IPR011991">
    <property type="entry name" value="ArsR-like_HTH"/>
</dbReference>
<name>A0ABU4UJ80_9GAMM</name>
<dbReference type="InterPro" id="IPR013196">
    <property type="entry name" value="HTH_11"/>
</dbReference>
<feature type="domain" description="Metanogen output" evidence="2">
    <location>
        <begin position="145"/>
        <end position="218"/>
    </location>
</feature>
<dbReference type="EMBL" id="JAXARY010000022">
    <property type="protein sequence ID" value="MDX8129547.1"/>
    <property type="molecule type" value="Genomic_DNA"/>
</dbReference>
<feature type="domain" description="Helix-turn-helix type 11" evidence="1">
    <location>
        <begin position="20"/>
        <end position="72"/>
    </location>
</feature>